<reference evidence="4" key="1">
    <citation type="submission" date="2022-08" db="EMBL/GenBank/DDBJ databases">
        <title>The genomic sequence of strain Paenibacillus sp. SCIV0701.</title>
        <authorList>
            <person name="Zhao H."/>
        </authorList>
    </citation>
    <scope>NUCLEOTIDE SEQUENCE</scope>
    <source>
        <strain evidence="4">SCIV0701</strain>
    </source>
</reference>
<evidence type="ECO:0000259" key="3">
    <source>
        <dbReference type="Pfam" id="PF07833"/>
    </source>
</evidence>
<organism evidence="4 5">
    <name type="scientific">Paenibacillus soyae</name>
    <dbReference type="NCBI Taxonomy" id="2969249"/>
    <lineage>
        <taxon>Bacteria</taxon>
        <taxon>Bacillati</taxon>
        <taxon>Bacillota</taxon>
        <taxon>Bacilli</taxon>
        <taxon>Bacillales</taxon>
        <taxon>Paenibacillaceae</taxon>
        <taxon>Paenibacillus</taxon>
    </lineage>
</organism>
<dbReference type="SUPFAM" id="SSF53850">
    <property type="entry name" value="Periplasmic binding protein-like II"/>
    <property type="match status" value="1"/>
</dbReference>
<proteinExistence type="predicted"/>
<evidence type="ECO:0000256" key="2">
    <source>
        <dbReference type="SAM" id="SignalP"/>
    </source>
</evidence>
<dbReference type="PANTHER" id="PTHR43649">
    <property type="entry name" value="ARABINOSE-BINDING PROTEIN-RELATED"/>
    <property type="match status" value="1"/>
</dbReference>
<evidence type="ECO:0000256" key="1">
    <source>
        <dbReference type="ARBA" id="ARBA00022729"/>
    </source>
</evidence>
<dbReference type="InterPro" id="IPR036582">
    <property type="entry name" value="Mao_N_sf"/>
</dbReference>
<dbReference type="EMBL" id="JANIPJ010000002">
    <property type="protein sequence ID" value="MCR2802767.1"/>
    <property type="molecule type" value="Genomic_DNA"/>
</dbReference>
<protein>
    <submittedName>
        <fullName evidence="4">Extracellular solute-binding protein</fullName>
    </submittedName>
</protein>
<comment type="caution">
    <text evidence="4">The sequence shown here is derived from an EMBL/GenBank/DDBJ whole genome shotgun (WGS) entry which is preliminary data.</text>
</comment>
<evidence type="ECO:0000313" key="4">
    <source>
        <dbReference type="EMBL" id="MCR2802767.1"/>
    </source>
</evidence>
<dbReference type="Pfam" id="PF07833">
    <property type="entry name" value="Cu_amine_oxidN1"/>
    <property type="match status" value="1"/>
</dbReference>
<feature type="chain" id="PRO_5040866012" evidence="2">
    <location>
        <begin position="32"/>
        <end position="604"/>
    </location>
</feature>
<dbReference type="InterPro" id="IPR050490">
    <property type="entry name" value="Bact_solute-bd_prot1"/>
</dbReference>
<name>A0A9X2MRR5_9BACL</name>
<evidence type="ECO:0000313" key="5">
    <source>
        <dbReference type="Proteomes" id="UP001141950"/>
    </source>
</evidence>
<gene>
    <name evidence="4" type="ORF">NQZ67_02630</name>
</gene>
<dbReference type="Proteomes" id="UP001141950">
    <property type="component" value="Unassembled WGS sequence"/>
</dbReference>
<dbReference type="AlphaFoldDB" id="A0A9X2MRR5"/>
<feature type="domain" description="Copper amine oxidase-like N-terminal" evidence="3">
    <location>
        <begin position="58"/>
        <end position="158"/>
    </location>
</feature>
<keyword evidence="1 2" id="KW-0732">Signal</keyword>
<dbReference type="InterPro" id="IPR012854">
    <property type="entry name" value="Cu_amine_oxidase-like_N"/>
</dbReference>
<dbReference type="SUPFAM" id="SSF55383">
    <property type="entry name" value="Copper amine oxidase, domain N"/>
    <property type="match status" value="1"/>
</dbReference>
<sequence>MGKKKLRRSALSGMAAVTLTSALMGSAGVHANDAPPPLSEWEEMLRSMVYVSFEDLPVSLTAPPRLVDGVMMVQARNMLEGLGYSLQWNQGSRSITAIHKNRPGLLFTDQSLQWELGGTTPLPLQSAPFIEEGSMWIPLRAAAEAAGLHVKWDAPSRVAFVTDPQAIPRFRVMTQVPRASTALTPSVLLEHLKSEWQADVELTWVEPEHYEQKAKVMIAAGDMADLMLFPDPYFLDDELTSSFSLDLEPHLDKLDRLRKYAEDNRHTRQIDGQIYTIPRLSDPHHAAFPAVRQDWLDNLGLSAPRTMDEVYAVMKAFTEQDPDGDEKNNTRGLTGTMSGAYSLGWVEHAFTGSPERFSVQDGKLIDHAVTAQLTEALQWLAKAYADGLLDEDFAVMSAGQTEQRLTNNQAGLAAMTIDEAARLTGDKAAWLPLGTLKAASTSKPIAPWLTNGSGAYIVSAMTKDDPAELLKWLDYDIEMTLENKWSELEGWQRADQEAVDSLFGKPDMLQNNMSLEQLPTKVRDQYEAAVKEWRTISYEDSLLPEAGVLRSSWTYDELNQELMRNKVQFITGEMSLEEWNAYINKLQKSETYKAMIAELEKLLP</sequence>
<dbReference type="Gene3D" id="3.40.190.10">
    <property type="entry name" value="Periplasmic binding protein-like II"/>
    <property type="match status" value="2"/>
</dbReference>
<keyword evidence="5" id="KW-1185">Reference proteome</keyword>
<accession>A0A9X2MRR5</accession>
<dbReference type="Gene3D" id="3.30.457.10">
    <property type="entry name" value="Copper amine oxidase-like, N-terminal domain"/>
    <property type="match status" value="1"/>
</dbReference>
<dbReference type="RefSeq" id="WP_257442488.1">
    <property type="nucleotide sequence ID" value="NZ_JANIPJ010000002.1"/>
</dbReference>
<feature type="signal peptide" evidence="2">
    <location>
        <begin position="1"/>
        <end position="31"/>
    </location>
</feature>
<dbReference type="PANTHER" id="PTHR43649:SF33">
    <property type="entry name" value="POLYGALACTURONAN_RHAMNOGALACTURONAN-BINDING PROTEIN YTCQ"/>
    <property type="match status" value="1"/>
</dbReference>